<dbReference type="PANTHER" id="PTHR35569:SF1">
    <property type="entry name" value="CYANAMIDE HYDRATASE DDI2-RELATED"/>
    <property type="match status" value="1"/>
</dbReference>
<dbReference type="OrthoDB" id="2378324at2759"/>
<dbReference type="Gene3D" id="1.10.3210.10">
    <property type="entry name" value="Hypothetical protein af1432"/>
    <property type="match status" value="1"/>
</dbReference>
<accession>A0A3D8QDG2</accession>
<protein>
    <recommendedName>
        <fullName evidence="3">HD/PDEase domain-containing protein</fullName>
    </recommendedName>
</protein>
<dbReference type="PANTHER" id="PTHR35569">
    <property type="entry name" value="CYANAMIDE HYDRATASE DDI2-RELATED"/>
    <property type="match status" value="1"/>
</dbReference>
<sequence length="238" mass="26403">MCQFTNDQREAASTPEQTAEVIRAKYVPDTKLCQTAFTYAAQHLGPSILNHSIRVYLYTQALTPKLEKPSSTNLNTMLFIAAMFHDIGTHDAFNGPGRFEVCGADAAVAFLRANAHDHDLTEGELQDIWVGIACHTSPEIAERISAFSNLIRLAVLTDFNRPGLRREFQVEALTAEIETSLPRLEIEKLLGDAVVRQIMGKKEGADRLRKAPNNSWPGSLLKGELEKEPGYAGVNKYF</sequence>
<evidence type="ECO:0000313" key="2">
    <source>
        <dbReference type="Proteomes" id="UP000256645"/>
    </source>
</evidence>
<dbReference type="STRING" id="1849047.A0A3D8QDG2"/>
<reference evidence="1 2" key="1">
    <citation type="journal article" date="2018" name="IMA Fungus">
        <title>IMA Genome-F 9: Draft genome sequence of Annulohypoxylon stygium, Aspergillus mulundensis, Berkeleyomyces basicola (syn. Thielaviopsis basicola), Ceratocystis smalleyi, two Cercospora beticola strains, Coleophoma cylindrospora, Fusarium fracticaudum, Phialophora cf. hyalina, and Morchella septimelata.</title>
        <authorList>
            <person name="Wingfield B.D."/>
            <person name="Bills G.F."/>
            <person name="Dong Y."/>
            <person name="Huang W."/>
            <person name="Nel W.J."/>
            <person name="Swalarsk-Parry B.S."/>
            <person name="Vaghefi N."/>
            <person name="Wilken P.M."/>
            <person name="An Z."/>
            <person name="de Beer Z.W."/>
            <person name="De Vos L."/>
            <person name="Chen L."/>
            <person name="Duong T.A."/>
            <person name="Gao Y."/>
            <person name="Hammerbacher A."/>
            <person name="Kikkert J.R."/>
            <person name="Li Y."/>
            <person name="Li H."/>
            <person name="Li K."/>
            <person name="Li Q."/>
            <person name="Liu X."/>
            <person name="Ma X."/>
            <person name="Naidoo K."/>
            <person name="Pethybridge S.J."/>
            <person name="Sun J."/>
            <person name="Steenkamp E.T."/>
            <person name="van der Nest M.A."/>
            <person name="van Wyk S."/>
            <person name="Wingfield M.J."/>
            <person name="Xiong C."/>
            <person name="Yue Q."/>
            <person name="Zhang X."/>
        </authorList>
    </citation>
    <scope>NUCLEOTIDE SEQUENCE [LARGE SCALE GENOMIC DNA]</scope>
    <source>
        <strain evidence="1 2">BP6252</strain>
    </source>
</reference>
<dbReference type="EMBL" id="PDLM01000016">
    <property type="protein sequence ID" value="RDW59886.1"/>
    <property type="molecule type" value="Genomic_DNA"/>
</dbReference>
<keyword evidence="2" id="KW-1185">Reference proteome</keyword>
<gene>
    <name evidence="1" type="ORF">BP6252_12973</name>
</gene>
<dbReference type="SUPFAM" id="SSF109604">
    <property type="entry name" value="HD-domain/PDEase-like"/>
    <property type="match status" value="1"/>
</dbReference>
<evidence type="ECO:0000313" key="1">
    <source>
        <dbReference type="EMBL" id="RDW59886.1"/>
    </source>
</evidence>
<evidence type="ECO:0008006" key="3">
    <source>
        <dbReference type="Google" id="ProtNLM"/>
    </source>
</evidence>
<proteinExistence type="predicted"/>
<dbReference type="Proteomes" id="UP000256645">
    <property type="component" value="Unassembled WGS sequence"/>
</dbReference>
<comment type="caution">
    <text evidence="1">The sequence shown here is derived from an EMBL/GenBank/DDBJ whole genome shotgun (WGS) entry which is preliminary data.</text>
</comment>
<organism evidence="1 2">
    <name type="scientific">Coleophoma cylindrospora</name>
    <dbReference type="NCBI Taxonomy" id="1849047"/>
    <lineage>
        <taxon>Eukaryota</taxon>
        <taxon>Fungi</taxon>
        <taxon>Dikarya</taxon>
        <taxon>Ascomycota</taxon>
        <taxon>Pezizomycotina</taxon>
        <taxon>Leotiomycetes</taxon>
        <taxon>Helotiales</taxon>
        <taxon>Dermateaceae</taxon>
        <taxon>Coleophoma</taxon>
    </lineage>
</organism>
<dbReference type="AlphaFoldDB" id="A0A3D8QDG2"/>
<name>A0A3D8QDG2_9HELO</name>